<gene>
    <name evidence="2" type="ORF">AVDCRST_MAG68-2345</name>
</gene>
<sequence length="67" mass="7141">GTDLRPQARGVGRGHRRHRGPAERAPGGDPVWRVLPQQRRGGDGAARRPGHGRGGGSRRPGVRDPPV</sequence>
<name>A0A6J4LAA9_9BACT</name>
<reference evidence="2" key="1">
    <citation type="submission" date="2020-02" db="EMBL/GenBank/DDBJ databases">
        <authorList>
            <person name="Meier V. D."/>
        </authorList>
    </citation>
    <scope>NUCLEOTIDE SEQUENCE</scope>
    <source>
        <strain evidence="2">AVDCRST_MAG68</strain>
    </source>
</reference>
<proteinExistence type="predicted"/>
<feature type="non-terminal residue" evidence="2">
    <location>
        <position position="1"/>
    </location>
</feature>
<evidence type="ECO:0000256" key="1">
    <source>
        <dbReference type="SAM" id="MobiDB-lite"/>
    </source>
</evidence>
<evidence type="ECO:0000313" key="2">
    <source>
        <dbReference type="EMBL" id="CAA9327350.1"/>
    </source>
</evidence>
<feature type="region of interest" description="Disordered" evidence="1">
    <location>
        <begin position="1"/>
        <end position="67"/>
    </location>
</feature>
<protein>
    <submittedName>
        <fullName evidence="2">Uncharacterized protein</fullName>
    </submittedName>
</protein>
<accession>A0A6J4LAA9</accession>
<feature type="non-terminal residue" evidence="2">
    <location>
        <position position="67"/>
    </location>
</feature>
<organism evidence="2">
    <name type="scientific">uncultured Gemmatimonadota bacterium</name>
    <dbReference type="NCBI Taxonomy" id="203437"/>
    <lineage>
        <taxon>Bacteria</taxon>
        <taxon>Pseudomonadati</taxon>
        <taxon>Gemmatimonadota</taxon>
        <taxon>environmental samples</taxon>
    </lineage>
</organism>
<dbReference type="AlphaFoldDB" id="A0A6J4LAA9"/>
<dbReference type="EMBL" id="CADCTW010000106">
    <property type="protein sequence ID" value="CAA9327350.1"/>
    <property type="molecule type" value="Genomic_DNA"/>
</dbReference>